<dbReference type="GO" id="GO:0006515">
    <property type="term" value="P:protein quality control for misfolded or incompletely synthesized proteins"/>
    <property type="evidence" value="ECO:0007669"/>
    <property type="project" value="TreeGrafter"/>
</dbReference>
<reference evidence="3 4" key="1">
    <citation type="submission" date="2019-05" db="EMBL/GenBank/DDBJ databases">
        <title>Emergence of the Ug99 lineage of the wheat stem rust pathogen through somatic hybridization.</title>
        <authorList>
            <person name="Li F."/>
            <person name="Upadhyaya N.M."/>
            <person name="Sperschneider J."/>
            <person name="Matny O."/>
            <person name="Nguyen-Phuc H."/>
            <person name="Mago R."/>
            <person name="Raley C."/>
            <person name="Miller M.E."/>
            <person name="Silverstein K.A.T."/>
            <person name="Henningsen E."/>
            <person name="Hirsch C.D."/>
            <person name="Visser B."/>
            <person name="Pretorius Z.A."/>
            <person name="Steffenson B.J."/>
            <person name="Schwessinger B."/>
            <person name="Dodds P.N."/>
            <person name="Figueroa M."/>
        </authorList>
    </citation>
    <scope>NUCLEOTIDE SEQUENCE [LARGE SCALE GENOMIC DNA]</scope>
    <source>
        <strain evidence="3">21-0</strain>
    </source>
</reference>
<dbReference type="InterPro" id="IPR005654">
    <property type="entry name" value="ATPase_AFG1-like"/>
</dbReference>
<dbReference type="Proteomes" id="UP000324748">
    <property type="component" value="Unassembled WGS sequence"/>
</dbReference>
<organism evidence="3 4">
    <name type="scientific">Puccinia graminis f. sp. tritici</name>
    <dbReference type="NCBI Taxonomy" id="56615"/>
    <lineage>
        <taxon>Eukaryota</taxon>
        <taxon>Fungi</taxon>
        <taxon>Dikarya</taxon>
        <taxon>Basidiomycota</taxon>
        <taxon>Pucciniomycotina</taxon>
        <taxon>Pucciniomycetes</taxon>
        <taxon>Pucciniales</taxon>
        <taxon>Pucciniaceae</taxon>
        <taxon>Puccinia</taxon>
    </lineage>
</organism>
<keyword evidence="1" id="KW-0547">Nucleotide-binding</keyword>
<dbReference type="PANTHER" id="PTHR12169">
    <property type="entry name" value="ATPASE N2B"/>
    <property type="match status" value="1"/>
</dbReference>
<dbReference type="AlphaFoldDB" id="A0A5B0MTS1"/>
<dbReference type="PANTHER" id="PTHR12169:SF6">
    <property type="entry name" value="AFG1-LIKE ATPASE"/>
    <property type="match status" value="1"/>
</dbReference>
<dbReference type="GO" id="GO:0016887">
    <property type="term" value="F:ATP hydrolysis activity"/>
    <property type="evidence" value="ECO:0007669"/>
    <property type="project" value="InterPro"/>
</dbReference>
<evidence type="ECO:0000256" key="1">
    <source>
        <dbReference type="ARBA" id="ARBA00022741"/>
    </source>
</evidence>
<sequence>MIEQSNNINDVEDLSKSHKIILLSPSDGAWLMGLPAVLDAVLTPEDFFKLFKLHKLAWSCKQIVHITKVALELAQDSLAKQEVTSNRHPDELYKNGIQWELFLGCIKLIKQRTRVIDLNSGTDYRKQLGRSGGGLLTVFWIPISAENRAEFAKRFDALTDHKPILENRLLPIWGTHHILVPLSTSFVAWFDFNHLCASCPVAP</sequence>
<dbReference type="OrthoDB" id="548867at2759"/>
<dbReference type="GO" id="GO:0005739">
    <property type="term" value="C:mitochondrion"/>
    <property type="evidence" value="ECO:0007669"/>
    <property type="project" value="TreeGrafter"/>
</dbReference>
<accession>A0A5B0MTS1</accession>
<evidence type="ECO:0000256" key="2">
    <source>
        <dbReference type="ARBA" id="ARBA00022840"/>
    </source>
</evidence>
<protein>
    <submittedName>
        <fullName evidence="3">Uncharacterized protein</fullName>
    </submittedName>
</protein>
<dbReference type="GO" id="GO:0005524">
    <property type="term" value="F:ATP binding"/>
    <property type="evidence" value="ECO:0007669"/>
    <property type="project" value="UniProtKB-KW"/>
</dbReference>
<keyword evidence="2" id="KW-0067">ATP-binding</keyword>
<gene>
    <name evidence="3" type="ORF">PGT21_013664</name>
</gene>
<evidence type="ECO:0000313" key="3">
    <source>
        <dbReference type="EMBL" id="KAA1079504.1"/>
    </source>
</evidence>
<name>A0A5B0MTS1_PUCGR</name>
<dbReference type="EMBL" id="VSWC01000132">
    <property type="protein sequence ID" value="KAA1079504.1"/>
    <property type="molecule type" value="Genomic_DNA"/>
</dbReference>
<keyword evidence="4" id="KW-1185">Reference proteome</keyword>
<evidence type="ECO:0000313" key="4">
    <source>
        <dbReference type="Proteomes" id="UP000324748"/>
    </source>
</evidence>
<dbReference type="Pfam" id="PF03969">
    <property type="entry name" value="AFG1_ATPase"/>
    <property type="match status" value="1"/>
</dbReference>
<proteinExistence type="predicted"/>
<comment type="caution">
    <text evidence="3">The sequence shown here is derived from an EMBL/GenBank/DDBJ whole genome shotgun (WGS) entry which is preliminary data.</text>
</comment>